<dbReference type="Proteomes" id="UP000775213">
    <property type="component" value="Unassembled WGS sequence"/>
</dbReference>
<dbReference type="EMBL" id="JAGFBR010000019">
    <property type="protein sequence ID" value="KAH0449049.1"/>
    <property type="molecule type" value="Genomic_DNA"/>
</dbReference>
<gene>
    <name evidence="1" type="ORF">IEQ34_022849</name>
</gene>
<sequence>MTVKKPTLVASCFRGAFPPVDFRAVCFVRAIDEDKIRLGFFSIRGSERRNEILVVRGGRIYERYL</sequence>
<dbReference type="AlphaFoldDB" id="A0AAV7FYX3"/>
<comment type="caution">
    <text evidence="1">The sequence shown here is derived from an EMBL/GenBank/DDBJ whole genome shotgun (WGS) entry which is preliminary data.</text>
</comment>
<proteinExistence type="predicted"/>
<protein>
    <submittedName>
        <fullName evidence="1">Uncharacterized protein</fullName>
    </submittedName>
</protein>
<reference evidence="1 2" key="1">
    <citation type="journal article" date="2021" name="Hortic Res">
        <title>Chromosome-scale assembly of the Dendrobium chrysotoxum genome enhances the understanding of orchid evolution.</title>
        <authorList>
            <person name="Zhang Y."/>
            <person name="Zhang G.Q."/>
            <person name="Zhang D."/>
            <person name="Liu X.D."/>
            <person name="Xu X.Y."/>
            <person name="Sun W.H."/>
            <person name="Yu X."/>
            <person name="Zhu X."/>
            <person name="Wang Z.W."/>
            <person name="Zhao X."/>
            <person name="Zhong W.Y."/>
            <person name="Chen H."/>
            <person name="Yin W.L."/>
            <person name="Huang T."/>
            <person name="Niu S.C."/>
            <person name="Liu Z.J."/>
        </authorList>
    </citation>
    <scope>NUCLEOTIDE SEQUENCE [LARGE SCALE GENOMIC DNA]</scope>
    <source>
        <strain evidence="1">Lindl</strain>
    </source>
</reference>
<accession>A0AAV7FYX3</accession>
<name>A0AAV7FYX3_DENCH</name>
<keyword evidence="2" id="KW-1185">Reference proteome</keyword>
<evidence type="ECO:0000313" key="2">
    <source>
        <dbReference type="Proteomes" id="UP000775213"/>
    </source>
</evidence>
<evidence type="ECO:0000313" key="1">
    <source>
        <dbReference type="EMBL" id="KAH0449049.1"/>
    </source>
</evidence>
<organism evidence="1 2">
    <name type="scientific">Dendrobium chrysotoxum</name>
    <name type="common">Orchid</name>
    <dbReference type="NCBI Taxonomy" id="161865"/>
    <lineage>
        <taxon>Eukaryota</taxon>
        <taxon>Viridiplantae</taxon>
        <taxon>Streptophyta</taxon>
        <taxon>Embryophyta</taxon>
        <taxon>Tracheophyta</taxon>
        <taxon>Spermatophyta</taxon>
        <taxon>Magnoliopsida</taxon>
        <taxon>Liliopsida</taxon>
        <taxon>Asparagales</taxon>
        <taxon>Orchidaceae</taxon>
        <taxon>Epidendroideae</taxon>
        <taxon>Malaxideae</taxon>
        <taxon>Dendrobiinae</taxon>
        <taxon>Dendrobium</taxon>
    </lineage>
</organism>